<keyword evidence="2" id="KW-1185">Reference proteome</keyword>
<organism evidence="1 2">
    <name type="scientific">Pangasianodon gigas</name>
    <name type="common">Mekong giant catfish</name>
    <name type="synonym">Pangasius gigas</name>
    <dbReference type="NCBI Taxonomy" id="30993"/>
    <lineage>
        <taxon>Eukaryota</taxon>
        <taxon>Metazoa</taxon>
        <taxon>Chordata</taxon>
        <taxon>Craniata</taxon>
        <taxon>Vertebrata</taxon>
        <taxon>Euteleostomi</taxon>
        <taxon>Actinopterygii</taxon>
        <taxon>Neopterygii</taxon>
        <taxon>Teleostei</taxon>
        <taxon>Ostariophysi</taxon>
        <taxon>Siluriformes</taxon>
        <taxon>Pangasiidae</taxon>
        <taxon>Pangasianodon</taxon>
    </lineage>
</organism>
<dbReference type="Proteomes" id="UP000829447">
    <property type="component" value="Linkage Group LG10"/>
</dbReference>
<accession>A0ACC5WTH6</accession>
<dbReference type="EMBL" id="CM040463">
    <property type="protein sequence ID" value="MCI4382301.1"/>
    <property type="molecule type" value="Genomic_DNA"/>
</dbReference>
<reference evidence="1 2" key="1">
    <citation type="journal article" date="2022" name="bioRxiv">
        <title>An ancient truncated duplication of the anti-Mullerian hormone receptor type 2 gene is a potential conserved master sex determinant in the Pangasiidae catfish family.</title>
        <authorList>
            <person name="Wen M."/>
            <person name="Pan Q."/>
            <person name="Jouanno E."/>
            <person name="Montfort J."/>
            <person name="Zahm M."/>
            <person name="Cabau C."/>
            <person name="Klopp C."/>
            <person name="Iampietro C."/>
            <person name="Roques C."/>
            <person name="Bouchez O."/>
            <person name="Castinel A."/>
            <person name="Donnadieu C."/>
            <person name="Parrinello H."/>
            <person name="Poncet C."/>
            <person name="Belmonte E."/>
            <person name="Gautier V."/>
            <person name="Avarre J.-C."/>
            <person name="Dugue R."/>
            <person name="Gustiano R."/>
            <person name="Ha T.T.T."/>
            <person name="Campet M."/>
            <person name="Sriphairoj K."/>
            <person name="Ribolli J."/>
            <person name="de Almeida F.L."/>
            <person name="Desvignes T."/>
            <person name="Postlethwait J.H."/>
            <person name="Bucao C.F."/>
            <person name="Robinson-Rechavi M."/>
            <person name="Bobe J."/>
            <person name="Herpin A."/>
            <person name="Guiguen Y."/>
        </authorList>
    </citation>
    <scope>NUCLEOTIDE SEQUENCE [LARGE SCALE GENOMIC DNA]</scope>
    <source>
        <strain evidence="1">YG-Dec2019</strain>
    </source>
</reference>
<name>A0ACC5WTH6_PANGG</name>
<gene>
    <name evidence="1" type="ORF">PGIGA_G00013390</name>
</gene>
<comment type="caution">
    <text evidence="1">The sequence shown here is derived from an EMBL/GenBank/DDBJ whole genome shotgun (WGS) entry which is preliminary data.</text>
</comment>
<sequence length="485" mass="53673">MSAFGLCCSLGPSIKMTPRLARVCATCLSHKVNRSDLRIASLAWTKWFGTGPKSPAGDDDGSGAPVPSGPTLSPFSRGASRFGRRPLSPLERVSQMLPQESLSEEVWELRRNKPSEENEDTETQTPEKLMEDLDVHEAPGDVDSVDSVVNQGKEEMMHAHILPGERVMCFGEVLLAEYRRKRRLELQKMFQLEKGSRLGSNCGFVAHDAIQGCHAGTVFRTNLGLPMLIRRPSLEEFTLFMKRGPAIAYPKDASAMLMMMDVNEGDCVLESGSGSGAMSLFLSRAVGSSGSVLSVEVRADHHRRAVLNYERWRSSWKLRTGNEWPENVHFHLGDLINAAPLLAGRSFNSVALDMINPHLALPTVIPHLHTGGVCAVYQANITQIIDLMEGLRCATLPLMCERIIEVQYRDWLLAPSLKKDGSFHQRKTSPGEETTESENDDSNDEGKAHESPAHFPFGSIPYIARPHPEQNGHTAFLVKLRKISK</sequence>
<proteinExistence type="predicted"/>
<evidence type="ECO:0000313" key="2">
    <source>
        <dbReference type="Proteomes" id="UP000829447"/>
    </source>
</evidence>
<evidence type="ECO:0000313" key="1">
    <source>
        <dbReference type="EMBL" id="MCI4382301.1"/>
    </source>
</evidence>
<protein>
    <submittedName>
        <fullName evidence="1">Uncharacterized protein</fullName>
    </submittedName>
</protein>